<dbReference type="KEGG" id="vg:35382628"/>
<dbReference type="GeneID" id="35382628"/>
<gene>
    <name evidence="2" type="ORF">ORPV_9</name>
</gene>
<feature type="region of interest" description="Disordered" evidence="1">
    <location>
        <begin position="82"/>
        <end position="106"/>
    </location>
</feature>
<evidence type="ECO:0000256" key="1">
    <source>
        <dbReference type="SAM" id="MobiDB-lite"/>
    </source>
</evidence>
<dbReference type="EMBL" id="LT906555">
    <property type="protein sequence ID" value="SNW61913.1"/>
    <property type="molecule type" value="Genomic_DNA"/>
</dbReference>
<protein>
    <submittedName>
        <fullName evidence="2">Uncharacterized protein</fullName>
    </submittedName>
</protein>
<accession>A0A2I2L315</accession>
<organism evidence="2">
    <name type="scientific">Orpheovirus IHUMI-LCC2</name>
    <dbReference type="NCBI Taxonomy" id="2023057"/>
    <lineage>
        <taxon>Viruses</taxon>
        <taxon>Varidnaviria</taxon>
        <taxon>Bamfordvirae</taxon>
        <taxon>Nucleocytoviricota</taxon>
        <taxon>Megaviricetes</taxon>
        <taxon>Pimascovirales</taxon>
        <taxon>Ocovirineae</taxon>
        <taxon>Orpheoviridae</taxon>
        <taxon>Alphaorpheovirus</taxon>
        <taxon>Alphaorpheovirus massiliense</taxon>
    </lineage>
</organism>
<dbReference type="Proteomes" id="UP000236316">
    <property type="component" value="Segment"/>
</dbReference>
<keyword evidence="3" id="KW-1185">Reference proteome</keyword>
<sequence>MEQNVRSFISMLLDRSKHSNNTNEEAKMWVNMLTSGNGVDKSTLEAVFEKIIQRMKTVQDGKKDEVVNDIMKFILGSYNNSTPSSTPPVTNLSSTTSLTNGQTNPNILPVTNTQSAPTRHVANARSSSTTPTSNMNKVKDDVVNYISEKLEAADKSLILDKTVLDNYAKSCGLQLDAKMLNDVKGHIEGHFGNKGLTIIMKGSTIQFIKA</sequence>
<reference evidence="2" key="1">
    <citation type="submission" date="2017-08" db="EMBL/GenBank/DDBJ databases">
        <authorList>
            <consortium name="Urmite Genomes"/>
        </authorList>
    </citation>
    <scope>NUCLEOTIDE SEQUENCE [LARGE SCALE GENOMIC DNA]</scope>
    <source>
        <strain evidence="2">IHUMI-LCC2</strain>
    </source>
</reference>
<name>A0A2I2L315_9VIRU</name>
<evidence type="ECO:0000313" key="3">
    <source>
        <dbReference type="Proteomes" id="UP000236316"/>
    </source>
</evidence>
<proteinExistence type="predicted"/>
<evidence type="ECO:0000313" key="2">
    <source>
        <dbReference type="EMBL" id="SNW61913.1"/>
    </source>
</evidence>
<feature type="compositionally biased region" description="Low complexity" evidence="1">
    <location>
        <begin position="82"/>
        <end position="100"/>
    </location>
</feature>
<dbReference type="RefSeq" id="YP_009448215.1">
    <property type="nucleotide sequence ID" value="NC_036594.1"/>
</dbReference>